<dbReference type="EMBL" id="JAAXKZ010000100">
    <property type="protein sequence ID" value="NMH94221.1"/>
    <property type="molecule type" value="Genomic_DNA"/>
</dbReference>
<comment type="caution">
    <text evidence="2">The sequence shown here is derived from an EMBL/GenBank/DDBJ whole genome shotgun (WGS) entry which is preliminary data.</text>
</comment>
<feature type="compositionally biased region" description="Low complexity" evidence="1">
    <location>
        <begin position="39"/>
        <end position="52"/>
    </location>
</feature>
<proteinExistence type="predicted"/>
<dbReference type="Proteomes" id="UP000586918">
    <property type="component" value="Unassembled WGS sequence"/>
</dbReference>
<evidence type="ECO:0000313" key="2">
    <source>
        <dbReference type="EMBL" id="NMH94221.1"/>
    </source>
</evidence>
<protein>
    <submittedName>
        <fullName evidence="2">Uncharacterized protein</fullName>
    </submittedName>
</protein>
<dbReference type="AlphaFoldDB" id="A0A848DP87"/>
<feature type="compositionally biased region" description="Basic and acidic residues" evidence="1">
    <location>
        <begin position="59"/>
        <end position="69"/>
    </location>
</feature>
<evidence type="ECO:0000313" key="3">
    <source>
        <dbReference type="Proteomes" id="UP000586918"/>
    </source>
</evidence>
<keyword evidence="3" id="KW-1185">Reference proteome</keyword>
<sequence>MRDQSFVPAATTGGADAPNRAARRARGKGSRQPLSPHLAATAGRSGSSGSGALSKPARTRLDYAARRSG</sequence>
<evidence type="ECO:0000256" key="1">
    <source>
        <dbReference type="SAM" id="MobiDB-lite"/>
    </source>
</evidence>
<organism evidence="2 3">
    <name type="scientific">Pseudonocardia bannensis</name>
    <dbReference type="NCBI Taxonomy" id="630973"/>
    <lineage>
        <taxon>Bacteria</taxon>
        <taxon>Bacillati</taxon>
        <taxon>Actinomycetota</taxon>
        <taxon>Actinomycetes</taxon>
        <taxon>Pseudonocardiales</taxon>
        <taxon>Pseudonocardiaceae</taxon>
        <taxon>Pseudonocardia</taxon>
    </lineage>
</organism>
<reference evidence="2 3" key="1">
    <citation type="submission" date="2020-04" db="EMBL/GenBank/DDBJ databases">
        <authorList>
            <person name="Klaysubun C."/>
            <person name="Duangmal K."/>
            <person name="Lipun K."/>
        </authorList>
    </citation>
    <scope>NUCLEOTIDE SEQUENCE [LARGE SCALE GENOMIC DNA]</scope>
    <source>
        <strain evidence="2 3">DSM 45300</strain>
    </source>
</reference>
<accession>A0A848DP87</accession>
<gene>
    <name evidence="2" type="ORF">HF519_22100</name>
</gene>
<name>A0A848DP87_9PSEU</name>
<dbReference type="RefSeq" id="WP_169414912.1">
    <property type="nucleotide sequence ID" value="NZ_JAAXKZ010000100.1"/>
</dbReference>
<feature type="region of interest" description="Disordered" evidence="1">
    <location>
        <begin position="1"/>
        <end position="69"/>
    </location>
</feature>